<dbReference type="GO" id="GO:0002224">
    <property type="term" value="P:toll-like receptor signaling pathway"/>
    <property type="evidence" value="ECO:0007669"/>
    <property type="project" value="TreeGrafter"/>
</dbReference>
<dbReference type="PANTHER" id="PTHR47410">
    <property type="entry name" value="TOLL-LIKE RECEPTOR 7-RELATED"/>
    <property type="match status" value="1"/>
</dbReference>
<dbReference type="InterPro" id="IPR001611">
    <property type="entry name" value="Leu-rich_rpt"/>
</dbReference>
<gene>
    <name evidence="11" type="ORF">JTE90_020256</name>
</gene>
<comment type="caution">
    <text evidence="11">The sequence shown here is derived from an EMBL/GenBank/DDBJ whole genome shotgun (WGS) entry which is preliminary data.</text>
</comment>
<evidence type="ECO:0000256" key="7">
    <source>
        <dbReference type="ARBA" id="ARBA00023170"/>
    </source>
</evidence>
<keyword evidence="7" id="KW-0675">Receptor</keyword>
<feature type="signal peptide" evidence="9">
    <location>
        <begin position="1"/>
        <end position="22"/>
    </location>
</feature>
<comment type="subcellular location">
    <subcellularLocation>
        <location evidence="1">Membrane</location>
    </subcellularLocation>
</comment>
<evidence type="ECO:0000259" key="10">
    <source>
        <dbReference type="SMART" id="SM00082"/>
    </source>
</evidence>
<sequence>MERGKTIFVWACLFVVVPIVLTAECPSKEDVFPCTCRDYSYGVGVQCDKIGVEVLVRVASNFRGKNVDYFTITNSEFGFIPYDVFKGIKLREFGIENSTLAALTDKDEAFVGLEEELEEISITSCVFDSEWDWSVLRSLKKLKYLTIEKSLHLRTLGTDVMKSSLPSSLKYFSFSGNNISSVSDHAFDSFKEVTNLYLGYNRIRNVKRTMFPNPSWNLYFLDISGNLIEEIPKDMFTRMMNLRFLNIRYNKILVLNQVTFSPVWDRLAGLFVSGNPLRCDCSMSWILVQKAPDNFPGECASPPELEGKKLTKLESKDFVCNVQNRVVNPKAKS</sequence>
<protein>
    <recommendedName>
        <fullName evidence="10">LRRCT domain-containing protein</fullName>
    </recommendedName>
</protein>
<evidence type="ECO:0000256" key="9">
    <source>
        <dbReference type="SAM" id="SignalP"/>
    </source>
</evidence>
<evidence type="ECO:0000256" key="5">
    <source>
        <dbReference type="ARBA" id="ARBA00022989"/>
    </source>
</evidence>
<accession>A0AAV6U122</accession>
<evidence type="ECO:0000256" key="4">
    <source>
        <dbReference type="ARBA" id="ARBA00022729"/>
    </source>
</evidence>
<keyword evidence="6" id="KW-0472">Membrane</keyword>
<dbReference type="EMBL" id="JAFNEN010000760">
    <property type="protein sequence ID" value="KAG8177696.1"/>
    <property type="molecule type" value="Genomic_DNA"/>
</dbReference>
<dbReference type="SUPFAM" id="SSF52058">
    <property type="entry name" value="L domain-like"/>
    <property type="match status" value="1"/>
</dbReference>
<name>A0AAV6U122_9ARAC</name>
<dbReference type="InterPro" id="IPR000483">
    <property type="entry name" value="Cys-rich_flank_reg_C"/>
</dbReference>
<keyword evidence="3" id="KW-0812">Transmembrane</keyword>
<keyword evidence="12" id="KW-1185">Reference proteome</keyword>
<organism evidence="11 12">
    <name type="scientific">Oedothorax gibbosus</name>
    <dbReference type="NCBI Taxonomy" id="931172"/>
    <lineage>
        <taxon>Eukaryota</taxon>
        <taxon>Metazoa</taxon>
        <taxon>Ecdysozoa</taxon>
        <taxon>Arthropoda</taxon>
        <taxon>Chelicerata</taxon>
        <taxon>Arachnida</taxon>
        <taxon>Araneae</taxon>
        <taxon>Araneomorphae</taxon>
        <taxon>Entelegynae</taxon>
        <taxon>Araneoidea</taxon>
        <taxon>Linyphiidae</taxon>
        <taxon>Erigoninae</taxon>
        <taxon>Oedothorax</taxon>
    </lineage>
</organism>
<reference evidence="11 12" key="1">
    <citation type="journal article" date="2022" name="Nat. Ecol. Evol.">
        <title>A masculinizing supergene underlies an exaggerated male reproductive morph in a spider.</title>
        <authorList>
            <person name="Hendrickx F."/>
            <person name="De Corte Z."/>
            <person name="Sonet G."/>
            <person name="Van Belleghem S.M."/>
            <person name="Kostlbacher S."/>
            <person name="Vangestel C."/>
        </authorList>
    </citation>
    <scope>NUCLEOTIDE SEQUENCE [LARGE SCALE GENOMIC DNA]</scope>
    <source>
        <strain evidence="11">W744_W776</strain>
    </source>
</reference>
<dbReference type="Pfam" id="PF13855">
    <property type="entry name" value="LRR_8"/>
    <property type="match status" value="2"/>
</dbReference>
<evidence type="ECO:0000256" key="1">
    <source>
        <dbReference type="ARBA" id="ARBA00004370"/>
    </source>
</evidence>
<evidence type="ECO:0000256" key="2">
    <source>
        <dbReference type="ARBA" id="ARBA00022614"/>
    </source>
</evidence>
<dbReference type="AlphaFoldDB" id="A0AAV6U122"/>
<dbReference type="GO" id="GO:0005886">
    <property type="term" value="C:plasma membrane"/>
    <property type="evidence" value="ECO:0007669"/>
    <property type="project" value="TreeGrafter"/>
</dbReference>
<dbReference type="Gene3D" id="3.80.10.10">
    <property type="entry name" value="Ribonuclease Inhibitor"/>
    <property type="match status" value="1"/>
</dbReference>
<evidence type="ECO:0000313" key="11">
    <source>
        <dbReference type="EMBL" id="KAG8177696.1"/>
    </source>
</evidence>
<dbReference type="GO" id="GO:0007249">
    <property type="term" value="P:canonical NF-kappaB signal transduction"/>
    <property type="evidence" value="ECO:0007669"/>
    <property type="project" value="TreeGrafter"/>
</dbReference>
<keyword evidence="8" id="KW-0325">Glycoprotein</keyword>
<dbReference type="Proteomes" id="UP000827092">
    <property type="component" value="Unassembled WGS sequence"/>
</dbReference>
<keyword evidence="4 9" id="KW-0732">Signal</keyword>
<keyword evidence="2" id="KW-0433">Leucine-rich repeat</keyword>
<dbReference type="GO" id="GO:0038187">
    <property type="term" value="F:pattern recognition receptor activity"/>
    <property type="evidence" value="ECO:0007669"/>
    <property type="project" value="TreeGrafter"/>
</dbReference>
<dbReference type="SMART" id="SM00082">
    <property type="entry name" value="LRRCT"/>
    <property type="match status" value="1"/>
</dbReference>
<proteinExistence type="predicted"/>
<feature type="chain" id="PRO_5043708964" description="LRRCT domain-containing protein" evidence="9">
    <location>
        <begin position="23"/>
        <end position="333"/>
    </location>
</feature>
<dbReference type="PROSITE" id="PS51450">
    <property type="entry name" value="LRR"/>
    <property type="match status" value="1"/>
</dbReference>
<dbReference type="GO" id="GO:0051607">
    <property type="term" value="P:defense response to virus"/>
    <property type="evidence" value="ECO:0007669"/>
    <property type="project" value="TreeGrafter"/>
</dbReference>
<feature type="domain" description="LRRCT" evidence="10">
    <location>
        <begin position="275"/>
        <end position="321"/>
    </location>
</feature>
<dbReference type="PANTHER" id="PTHR47410:SF5">
    <property type="entry name" value="TOLL-LIKE RECEPTOR 3"/>
    <property type="match status" value="1"/>
</dbReference>
<keyword evidence="5" id="KW-1133">Transmembrane helix</keyword>
<evidence type="ECO:0000256" key="8">
    <source>
        <dbReference type="ARBA" id="ARBA00023180"/>
    </source>
</evidence>
<dbReference type="GO" id="GO:0032755">
    <property type="term" value="P:positive regulation of interleukin-6 production"/>
    <property type="evidence" value="ECO:0007669"/>
    <property type="project" value="TreeGrafter"/>
</dbReference>
<evidence type="ECO:0000256" key="3">
    <source>
        <dbReference type="ARBA" id="ARBA00022692"/>
    </source>
</evidence>
<dbReference type="InterPro" id="IPR032675">
    <property type="entry name" value="LRR_dom_sf"/>
</dbReference>
<evidence type="ECO:0000256" key="6">
    <source>
        <dbReference type="ARBA" id="ARBA00023136"/>
    </source>
</evidence>
<evidence type="ECO:0000313" key="12">
    <source>
        <dbReference type="Proteomes" id="UP000827092"/>
    </source>
</evidence>